<keyword evidence="5" id="KW-1185">Reference proteome</keyword>
<evidence type="ECO:0000313" key="5">
    <source>
        <dbReference type="Proteomes" id="UP000070463"/>
    </source>
</evidence>
<dbReference type="AlphaFoldDB" id="A0A133UP73"/>
<dbReference type="PANTHER" id="PTHR44858">
    <property type="entry name" value="TETRATRICOPEPTIDE REPEAT PROTEIN 6"/>
    <property type="match status" value="1"/>
</dbReference>
<dbReference type="InterPro" id="IPR029035">
    <property type="entry name" value="DHS-like_NAD/FAD-binding_dom"/>
</dbReference>
<protein>
    <submittedName>
        <fullName evidence="4">Uncharacterized protein</fullName>
    </submittedName>
</protein>
<dbReference type="SUPFAM" id="SSF48452">
    <property type="entry name" value="TPR-like"/>
    <property type="match status" value="1"/>
</dbReference>
<dbReference type="SUPFAM" id="SSF52467">
    <property type="entry name" value="DHS-like NAD/FAD-binding domain"/>
    <property type="match status" value="1"/>
</dbReference>
<dbReference type="PROSITE" id="PS50293">
    <property type="entry name" value="TPR_REGION"/>
    <property type="match status" value="2"/>
</dbReference>
<sequence length="487" mass="56663">MEPDAEFEEWAKYKEKEEMDKDEDLYGFWFEEVCRLPKERMNRIQKIIEEGEGPSFGLISLASMMSEGKIPVVLTPNFDDLLYDAFYLFLDETPLKINHDALAPQFRLTGERPTIIKLHGDYLYRNIKNTGEEREHLEDNIEEALEKTLEEYGLVVVGYGGRDDSIMNVLKKAHNEDFGFFWCVFAENEDVMDKLSEKTKKVLNNKENAYIVPIDGSEQLFNTLAEELGVNPPTGEEIRETAEYRAKKLERKLGKRIEESSGEEKEALKEFKSKSKFKMLEKGHEKLRDRDFEGAVDTFTRVIKLDSNYAPAYNDRGSSLFSMGKYEEAIDDYDKAIELDPDYAPSYANRGLAYSRIGKYEKALEDYNKAIDIDPRNMKAYKNRAELYLFLEKFDESLKDSQKVLESSDEKKDTAIGLMLSIIAKKMLGEEVEENEEEYREICEKDFKTNWSFEELDSWLKSVNLDADKRGYLEEIVNLLREHIEGN</sequence>
<dbReference type="InterPro" id="IPR011990">
    <property type="entry name" value="TPR-like_helical_dom_sf"/>
</dbReference>
<dbReference type="PROSITE" id="PS50005">
    <property type="entry name" value="TPR"/>
    <property type="match status" value="2"/>
</dbReference>
<evidence type="ECO:0000313" key="4">
    <source>
        <dbReference type="EMBL" id="KXA95917.1"/>
    </source>
</evidence>
<keyword evidence="1" id="KW-0677">Repeat</keyword>
<dbReference type="Pfam" id="PF13289">
    <property type="entry name" value="SIR2_2"/>
    <property type="match status" value="1"/>
</dbReference>
<gene>
    <name evidence="4" type="ORF">AKJ37_06510</name>
</gene>
<feature type="repeat" description="TPR" evidence="3">
    <location>
        <begin position="344"/>
        <end position="377"/>
    </location>
</feature>
<organism evidence="4 5">
    <name type="scientific">candidate division MSBL1 archaeon SCGC-AAA259I09</name>
    <dbReference type="NCBI Taxonomy" id="1698267"/>
    <lineage>
        <taxon>Archaea</taxon>
        <taxon>Methanobacteriati</taxon>
        <taxon>Methanobacteriota</taxon>
        <taxon>candidate division MSBL1</taxon>
    </lineage>
</organism>
<dbReference type="EMBL" id="LHXR01000128">
    <property type="protein sequence ID" value="KXA95917.1"/>
    <property type="molecule type" value="Genomic_DNA"/>
</dbReference>
<dbReference type="Proteomes" id="UP000070463">
    <property type="component" value="Unassembled WGS sequence"/>
</dbReference>
<dbReference type="SMART" id="SM00028">
    <property type="entry name" value="TPR"/>
    <property type="match status" value="4"/>
</dbReference>
<dbReference type="InterPro" id="IPR019734">
    <property type="entry name" value="TPR_rpt"/>
</dbReference>
<accession>A0A133UP73</accession>
<keyword evidence="2 3" id="KW-0802">TPR repeat</keyword>
<proteinExistence type="predicted"/>
<evidence type="ECO:0000256" key="3">
    <source>
        <dbReference type="PROSITE-ProRule" id="PRU00339"/>
    </source>
</evidence>
<evidence type="ECO:0000256" key="2">
    <source>
        <dbReference type="ARBA" id="ARBA00022803"/>
    </source>
</evidence>
<dbReference type="Gene3D" id="1.25.40.10">
    <property type="entry name" value="Tetratricopeptide repeat domain"/>
    <property type="match status" value="2"/>
</dbReference>
<dbReference type="InterPro" id="IPR050498">
    <property type="entry name" value="Ycf3"/>
</dbReference>
<reference evidence="4 5" key="1">
    <citation type="journal article" date="2016" name="Sci. Rep.">
        <title>Metabolic traits of an uncultured archaeal lineage -MSBL1- from brine pools of the Red Sea.</title>
        <authorList>
            <person name="Mwirichia R."/>
            <person name="Alam I."/>
            <person name="Rashid M."/>
            <person name="Vinu M."/>
            <person name="Ba-Alawi W."/>
            <person name="Anthony Kamau A."/>
            <person name="Kamanda Ngugi D."/>
            <person name="Goker M."/>
            <person name="Klenk H.P."/>
            <person name="Bajic V."/>
            <person name="Stingl U."/>
        </authorList>
    </citation>
    <scope>NUCLEOTIDE SEQUENCE [LARGE SCALE GENOMIC DNA]</scope>
    <source>
        <strain evidence="4">SCGC-AAA259I09</strain>
    </source>
</reference>
<name>A0A133UP73_9EURY</name>
<dbReference type="Pfam" id="PF13414">
    <property type="entry name" value="TPR_11"/>
    <property type="match status" value="1"/>
</dbReference>
<feature type="repeat" description="TPR" evidence="3">
    <location>
        <begin position="310"/>
        <end position="343"/>
    </location>
</feature>
<dbReference type="PATRIC" id="fig|1698267.3.peg.386"/>
<evidence type="ECO:0000256" key="1">
    <source>
        <dbReference type="ARBA" id="ARBA00022737"/>
    </source>
</evidence>
<dbReference type="PANTHER" id="PTHR44858:SF1">
    <property type="entry name" value="UDP-N-ACETYLGLUCOSAMINE--PEPTIDE N-ACETYLGLUCOSAMINYLTRANSFERASE SPINDLY-RELATED"/>
    <property type="match status" value="1"/>
</dbReference>
<comment type="caution">
    <text evidence="4">The sequence shown here is derived from an EMBL/GenBank/DDBJ whole genome shotgun (WGS) entry which is preliminary data.</text>
</comment>